<evidence type="ECO:0000313" key="6">
    <source>
        <dbReference type="EMBL" id="MBT9282288.1"/>
    </source>
</evidence>
<dbReference type="SUPFAM" id="SSF52954">
    <property type="entry name" value="Class II aaRS ABD-related"/>
    <property type="match status" value="1"/>
</dbReference>
<dbReference type="InterPro" id="IPR047246">
    <property type="entry name" value="ThrRS_anticodon"/>
</dbReference>
<proteinExistence type="predicted"/>
<evidence type="ECO:0000259" key="5">
    <source>
        <dbReference type="Pfam" id="PF03129"/>
    </source>
</evidence>
<keyword evidence="4" id="KW-0030">Aminoacyl-tRNA synthetase</keyword>
<dbReference type="PANTHER" id="PTHR11451:SF44">
    <property type="entry name" value="THREONINE--TRNA LIGASE, CHLOROPLASTIC_MITOCHONDRIAL 2"/>
    <property type="match status" value="1"/>
</dbReference>
<evidence type="ECO:0000313" key="7">
    <source>
        <dbReference type="Proteomes" id="UP000748108"/>
    </source>
</evidence>
<keyword evidence="3" id="KW-0648">Protein biosynthesis</keyword>
<keyword evidence="1" id="KW-0963">Cytoplasm</keyword>
<dbReference type="GO" id="GO:0004829">
    <property type="term" value="F:threonine-tRNA ligase activity"/>
    <property type="evidence" value="ECO:0007669"/>
    <property type="project" value="TreeGrafter"/>
</dbReference>
<protein>
    <recommendedName>
        <fullName evidence="5">Anticodon-binding domain-containing protein</fullName>
    </recommendedName>
</protein>
<dbReference type="InterPro" id="IPR036621">
    <property type="entry name" value="Anticodon-bd_dom_sf"/>
</dbReference>
<feature type="domain" description="Anticodon-binding" evidence="5">
    <location>
        <begin position="7"/>
        <end position="96"/>
    </location>
</feature>
<evidence type="ECO:0000256" key="2">
    <source>
        <dbReference type="ARBA" id="ARBA00022840"/>
    </source>
</evidence>
<organism evidence="6 7">
    <name type="scientific">Hydrogenibacillus schlegelii</name>
    <name type="common">Bacillus schlegelii</name>
    <dbReference type="NCBI Taxonomy" id="1484"/>
    <lineage>
        <taxon>Bacteria</taxon>
        <taxon>Bacillati</taxon>
        <taxon>Bacillota</taxon>
        <taxon>Bacilli</taxon>
        <taxon>Bacillales</taxon>
        <taxon>Bacillales Family X. Incertae Sedis</taxon>
        <taxon>Hydrogenibacillus</taxon>
    </lineage>
</organism>
<keyword evidence="4" id="KW-0436">Ligase</keyword>
<dbReference type="Pfam" id="PF03129">
    <property type="entry name" value="HGTP_anticodon"/>
    <property type="match status" value="1"/>
</dbReference>
<dbReference type="GO" id="GO:0005524">
    <property type="term" value="F:ATP binding"/>
    <property type="evidence" value="ECO:0007669"/>
    <property type="project" value="UniProtKB-KW"/>
</dbReference>
<reference evidence="6" key="1">
    <citation type="journal article" date="2021" name="Microbiology">
        <title>Metagenomic Analysis of the Microbial Community in the Underground Coal Fire Area (Kemerovo Region, Russia) Revealed Predominance of Thermophilic Members of the Phyla Deinococcus-thermus, Aquificae, and Firmicutes.</title>
        <authorList>
            <person name="Kadnikov V."/>
            <person name="Mardanov A.V."/>
            <person name="Beletsky A.V."/>
            <person name="Karnachuk O.V."/>
            <person name="Ravin N.V."/>
        </authorList>
    </citation>
    <scope>NUCLEOTIDE SEQUENCE</scope>
    <source>
        <strain evidence="6">RBS10-49</strain>
    </source>
</reference>
<dbReference type="Proteomes" id="UP000748108">
    <property type="component" value="Unassembled WGS sequence"/>
</dbReference>
<dbReference type="CDD" id="cd00860">
    <property type="entry name" value="ThrRS_anticodon"/>
    <property type="match status" value="1"/>
</dbReference>
<dbReference type="Gene3D" id="3.40.50.800">
    <property type="entry name" value="Anticodon-binding domain"/>
    <property type="match status" value="1"/>
</dbReference>
<name>A0A947D3T0_HYDSH</name>
<evidence type="ECO:0000256" key="4">
    <source>
        <dbReference type="ARBA" id="ARBA00023146"/>
    </source>
</evidence>
<keyword evidence="2" id="KW-0067">ATP-binding</keyword>
<dbReference type="FunFam" id="3.40.50.800:FF:000001">
    <property type="entry name" value="Threonine--tRNA ligase"/>
    <property type="match status" value="1"/>
</dbReference>
<sequence length="102" mass="11408">MWLSPEQAVVLPVSDRFREAAEAVVRALQAAGVRVRFDARAESLNYRIRDAQVKKIPYTLVVGEREAESGTVAVRRRGEKAAETMSVEAFIALVKDDVAHRR</sequence>
<evidence type="ECO:0000256" key="1">
    <source>
        <dbReference type="ARBA" id="ARBA00022490"/>
    </source>
</evidence>
<comment type="caution">
    <text evidence="6">The sequence shown here is derived from an EMBL/GenBank/DDBJ whole genome shotgun (WGS) entry which is preliminary data.</text>
</comment>
<dbReference type="GO" id="GO:0006435">
    <property type="term" value="P:threonyl-tRNA aminoacylation"/>
    <property type="evidence" value="ECO:0007669"/>
    <property type="project" value="TreeGrafter"/>
</dbReference>
<accession>A0A947D3T0</accession>
<dbReference type="PANTHER" id="PTHR11451">
    <property type="entry name" value="THREONINE-TRNA LIGASE"/>
    <property type="match status" value="1"/>
</dbReference>
<dbReference type="AlphaFoldDB" id="A0A947D3T0"/>
<dbReference type="EMBL" id="JAHHQF010000051">
    <property type="protein sequence ID" value="MBT9282288.1"/>
    <property type="molecule type" value="Genomic_DNA"/>
</dbReference>
<gene>
    <name evidence="6" type="ORF">KM312_06470</name>
</gene>
<evidence type="ECO:0000256" key="3">
    <source>
        <dbReference type="ARBA" id="ARBA00022917"/>
    </source>
</evidence>
<keyword evidence="2" id="KW-0547">Nucleotide-binding</keyword>
<dbReference type="InterPro" id="IPR004154">
    <property type="entry name" value="Anticodon-bd"/>
</dbReference>